<feature type="domain" description="Glycosyltransferase 2-like" evidence="1">
    <location>
        <begin position="5"/>
        <end position="139"/>
    </location>
</feature>
<reference evidence="2 3" key="1">
    <citation type="journal article" date="2005" name="Int. J. Syst. Evol. Microbiol.">
        <title>Halobacillus yeomjeoni sp. nov., isolated from a marine solar saltern in Korea.</title>
        <authorList>
            <person name="Yoon J.H."/>
            <person name="Kang S.J."/>
            <person name="Lee C.H."/>
            <person name="Oh H.W."/>
            <person name="Oh T.K."/>
        </authorList>
    </citation>
    <scope>NUCLEOTIDE SEQUENCE [LARGE SCALE GENOMIC DNA]</scope>
    <source>
        <strain evidence="2 3">KCTC 3957</strain>
    </source>
</reference>
<dbReference type="RefSeq" id="WP_197318133.1">
    <property type="nucleotide sequence ID" value="NZ_JADZSC010000003.1"/>
</dbReference>
<comment type="caution">
    <text evidence="2">The sequence shown here is derived from an EMBL/GenBank/DDBJ whole genome shotgun (WGS) entry which is preliminary data.</text>
</comment>
<name>A0A931HXV4_9BACI</name>
<gene>
    <name evidence="2" type="ORF">H0267_14900</name>
</gene>
<evidence type="ECO:0000259" key="1">
    <source>
        <dbReference type="Pfam" id="PF00535"/>
    </source>
</evidence>
<dbReference type="InterPro" id="IPR029044">
    <property type="entry name" value="Nucleotide-diphossugar_trans"/>
</dbReference>
<dbReference type="Pfam" id="PF00535">
    <property type="entry name" value="Glycos_transf_2"/>
    <property type="match status" value="1"/>
</dbReference>
<dbReference type="CDD" id="cd02511">
    <property type="entry name" value="Beta4Glucosyltransferase"/>
    <property type="match status" value="1"/>
</dbReference>
<evidence type="ECO:0000313" key="3">
    <source>
        <dbReference type="Proteomes" id="UP000614490"/>
    </source>
</evidence>
<dbReference type="InterPro" id="IPR011990">
    <property type="entry name" value="TPR-like_helical_dom_sf"/>
</dbReference>
<dbReference type="EMBL" id="JADZSC010000003">
    <property type="protein sequence ID" value="MBH0231513.1"/>
    <property type="molecule type" value="Genomic_DNA"/>
</dbReference>
<dbReference type="SUPFAM" id="SSF48452">
    <property type="entry name" value="TPR-like"/>
    <property type="match status" value="1"/>
</dbReference>
<dbReference type="SUPFAM" id="SSF53448">
    <property type="entry name" value="Nucleotide-diphospho-sugar transferases"/>
    <property type="match status" value="1"/>
</dbReference>
<proteinExistence type="predicted"/>
<dbReference type="PANTHER" id="PTHR43630">
    <property type="entry name" value="POLY-BETA-1,6-N-ACETYL-D-GLUCOSAMINE SYNTHASE"/>
    <property type="match status" value="1"/>
</dbReference>
<dbReference type="Gene3D" id="3.90.550.10">
    <property type="entry name" value="Spore Coat Polysaccharide Biosynthesis Protein SpsA, Chain A"/>
    <property type="match status" value="1"/>
</dbReference>
<dbReference type="PANTHER" id="PTHR43630:SF2">
    <property type="entry name" value="GLYCOSYLTRANSFERASE"/>
    <property type="match status" value="1"/>
</dbReference>
<sequence>MSTISLCMIVKNEEEVLANCLSSVKDICDEIIIVDTGSTDKTKEIAEQFTEHILDFEWIDDFSAARNFSFSQATKDFILWLDADDIFLPEDQEKLKKLKDTLDESVDAVSMRYVIARDAYDNPSIHFRRNRLVKRSKNFKWIGPVHEYLEVGGNILSSDISVEHKKDMKKASEMNSKRNLRIYEKRIKNGDNFSPRDLFYYANELRDHGQYQKAIIYYNEFLSGKKGWIEDNISACTYSADCHKKSGEKDEEVDALLKTLRYDAPRPEPCCRIGDHFKENKAFQTAIFWYNLATILKKDTGGFQNESYSTWYPHLQLCVCHWELGNVKRSVEHNNIAKQYQPNNIQVLFNDEFFNHIIKNKEEG</sequence>
<keyword evidence="3" id="KW-1185">Reference proteome</keyword>
<evidence type="ECO:0000313" key="2">
    <source>
        <dbReference type="EMBL" id="MBH0231513.1"/>
    </source>
</evidence>
<organism evidence="2 3">
    <name type="scientific">Halobacillus yeomjeoni</name>
    <dbReference type="NCBI Taxonomy" id="311194"/>
    <lineage>
        <taxon>Bacteria</taxon>
        <taxon>Bacillati</taxon>
        <taxon>Bacillota</taxon>
        <taxon>Bacilli</taxon>
        <taxon>Bacillales</taxon>
        <taxon>Bacillaceae</taxon>
        <taxon>Halobacillus</taxon>
    </lineage>
</organism>
<accession>A0A931HXV4</accession>
<protein>
    <submittedName>
        <fullName evidence="2">Glycosyltransferase family 2 protein</fullName>
    </submittedName>
</protein>
<dbReference type="Proteomes" id="UP000614490">
    <property type="component" value="Unassembled WGS sequence"/>
</dbReference>
<dbReference type="Gene3D" id="1.25.40.10">
    <property type="entry name" value="Tetratricopeptide repeat domain"/>
    <property type="match status" value="1"/>
</dbReference>
<dbReference type="AlphaFoldDB" id="A0A931HXV4"/>
<dbReference type="InterPro" id="IPR001173">
    <property type="entry name" value="Glyco_trans_2-like"/>
</dbReference>